<feature type="transmembrane region" description="Helical" evidence="9">
    <location>
        <begin position="141"/>
        <end position="161"/>
    </location>
</feature>
<proteinExistence type="inferred from homology"/>
<name>A0ABY6H0Q3_9GAMM</name>
<gene>
    <name evidence="9" type="primary">rnfE</name>
    <name evidence="10" type="ORF">NX720_07445</name>
</gene>
<comment type="subcellular location">
    <subcellularLocation>
        <location evidence="9">Cell inner membrane</location>
        <topology evidence="9">Multi-pass membrane protein</topology>
    </subcellularLocation>
    <subcellularLocation>
        <location evidence="1">Endomembrane system</location>
        <topology evidence="1">Multi-pass membrane protein</topology>
    </subcellularLocation>
</comment>
<feature type="transmembrane region" description="Helical" evidence="9">
    <location>
        <begin position="85"/>
        <end position="104"/>
    </location>
</feature>
<evidence type="ECO:0000313" key="10">
    <source>
        <dbReference type="EMBL" id="UYM17734.1"/>
    </source>
</evidence>
<dbReference type="RefSeq" id="WP_262600423.1">
    <property type="nucleotide sequence ID" value="NZ_CP103300.1"/>
</dbReference>
<feature type="transmembrane region" description="Helical" evidence="9">
    <location>
        <begin position="186"/>
        <end position="209"/>
    </location>
</feature>
<feature type="transmembrane region" description="Helical" evidence="9">
    <location>
        <begin position="110"/>
        <end position="129"/>
    </location>
</feature>
<dbReference type="NCBIfam" id="TIGR01948">
    <property type="entry name" value="rnfE"/>
    <property type="match status" value="1"/>
</dbReference>
<evidence type="ECO:0000256" key="6">
    <source>
        <dbReference type="ARBA" id="ARBA00022982"/>
    </source>
</evidence>
<evidence type="ECO:0000256" key="1">
    <source>
        <dbReference type="ARBA" id="ARBA00004127"/>
    </source>
</evidence>
<dbReference type="PANTHER" id="PTHR30586">
    <property type="entry name" value="ELECTRON TRANSPORT COMPLEX PROTEIN RNFE"/>
    <property type="match status" value="1"/>
</dbReference>
<evidence type="ECO:0000256" key="5">
    <source>
        <dbReference type="ARBA" id="ARBA00022967"/>
    </source>
</evidence>
<comment type="subunit">
    <text evidence="9">The complex is composed of six subunits: RnfA, RnfB, RnfC, RnfD, RnfE and RnfG.</text>
</comment>
<reference evidence="10" key="1">
    <citation type="submission" date="2022-10" db="EMBL/GenBank/DDBJ databases">
        <title>Completed Genome Sequence of two octocoral isolated bacterium, Endozoicomonas euniceicola EF212T and Endozoicomonas gorgoniicola PS125T.</title>
        <authorList>
            <person name="Chiou Y.-J."/>
            <person name="Chen Y.-H."/>
        </authorList>
    </citation>
    <scope>NUCLEOTIDE SEQUENCE</scope>
    <source>
        <strain evidence="10">EF212</strain>
    </source>
</reference>
<keyword evidence="3 9" id="KW-0997">Cell inner membrane</keyword>
<feature type="transmembrane region" description="Helical" evidence="9">
    <location>
        <begin position="34"/>
        <end position="52"/>
    </location>
</feature>
<dbReference type="HAMAP" id="MF_00478">
    <property type="entry name" value="RsxE_RnfE"/>
    <property type="match status" value="1"/>
</dbReference>
<dbReference type="NCBIfam" id="NF009070">
    <property type="entry name" value="PRK12405.1"/>
    <property type="match status" value="1"/>
</dbReference>
<evidence type="ECO:0000256" key="4">
    <source>
        <dbReference type="ARBA" id="ARBA00022692"/>
    </source>
</evidence>
<protein>
    <recommendedName>
        <fullName evidence="9">Ion-translocating oxidoreductase complex subunit E</fullName>
        <ecNumber evidence="9">7.-.-.-</ecNumber>
    </recommendedName>
    <alternativeName>
        <fullName evidence="9">Rnf electron transport complex subunit E</fullName>
    </alternativeName>
</protein>
<dbReference type="Proteomes" id="UP001163255">
    <property type="component" value="Chromosome"/>
</dbReference>
<keyword evidence="7 9" id="KW-1133">Transmembrane helix</keyword>
<dbReference type="Pfam" id="PF02508">
    <property type="entry name" value="Rnf-Nqr"/>
    <property type="match status" value="1"/>
</dbReference>
<evidence type="ECO:0000256" key="9">
    <source>
        <dbReference type="HAMAP-Rule" id="MF_00478"/>
    </source>
</evidence>
<dbReference type="EMBL" id="CP103300">
    <property type="protein sequence ID" value="UYM17734.1"/>
    <property type="molecule type" value="Genomic_DNA"/>
</dbReference>
<comment type="function">
    <text evidence="9">Part of a membrane-bound complex that couples electron transfer with translocation of ions across the membrane.</text>
</comment>
<accession>A0ABY6H0Q3</accession>
<keyword evidence="11" id="KW-1185">Reference proteome</keyword>
<dbReference type="PIRSF" id="PIRSF006102">
    <property type="entry name" value="NQR_DE"/>
    <property type="match status" value="1"/>
</dbReference>
<dbReference type="EC" id="7.-.-.-" evidence="9"/>
<keyword evidence="9" id="KW-1003">Cell membrane</keyword>
<evidence type="ECO:0000256" key="2">
    <source>
        <dbReference type="ARBA" id="ARBA00022448"/>
    </source>
</evidence>
<feature type="transmembrane region" description="Helical" evidence="9">
    <location>
        <begin position="58"/>
        <end position="78"/>
    </location>
</feature>
<keyword evidence="8 9" id="KW-0472">Membrane</keyword>
<dbReference type="PANTHER" id="PTHR30586:SF0">
    <property type="entry name" value="ION-TRANSLOCATING OXIDOREDUCTASE COMPLEX SUBUNIT E"/>
    <property type="match status" value="1"/>
</dbReference>
<keyword evidence="4 9" id="KW-0812">Transmembrane</keyword>
<dbReference type="InterPro" id="IPR003667">
    <property type="entry name" value="NqrDE/RnfAE"/>
</dbReference>
<keyword evidence="6 9" id="KW-0249">Electron transport</keyword>
<sequence length="237" mass="25725">MSSMPEDSKKSRKQDYEAVTADTFLRGLWRENPVFVMLLGMCPVLAVTNSAINAISMGLATSFVLLMSTGLISLVRNLIPKQVRIVTYIVIIASFVTIVDYIIQAISLELYNALGAFIQLIVANCVILGRAESYASKQKPLASMVNSLGTGAGFTLALFSLGSVREILGAGALFGVNIMPAGFEPWVVMLLPAGGFFVLGAWLLLFAFVRMRKEQQGSFSHKEHKAQFDTEALAHGK</sequence>
<evidence type="ECO:0000256" key="8">
    <source>
        <dbReference type="ARBA" id="ARBA00023136"/>
    </source>
</evidence>
<dbReference type="InterPro" id="IPR010968">
    <property type="entry name" value="RnfE"/>
</dbReference>
<evidence type="ECO:0000256" key="3">
    <source>
        <dbReference type="ARBA" id="ARBA00022519"/>
    </source>
</evidence>
<evidence type="ECO:0000256" key="7">
    <source>
        <dbReference type="ARBA" id="ARBA00022989"/>
    </source>
</evidence>
<keyword evidence="5 9" id="KW-1278">Translocase</keyword>
<evidence type="ECO:0000313" key="11">
    <source>
        <dbReference type="Proteomes" id="UP001163255"/>
    </source>
</evidence>
<keyword evidence="2 9" id="KW-0813">Transport</keyword>
<organism evidence="10 11">
    <name type="scientific">Endozoicomonas euniceicola</name>
    <dbReference type="NCBI Taxonomy" id="1234143"/>
    <lineage>
        <taxon>Bacteria</taxon>
        <taxon>Pseudomonadati</taxon>
        <taxon>Pseudomonadota</taxon>
        <taxon>Gammaproteobacteria</taxon>
        <taxon>Oceanospirillales</taxon>
        <taxon>Endozoicomonadaceae</taxon>
        <taxon>Endozoicomonas</taxon>
    </lineage>
</organism>
<comment type="similarity">
    <text evidence="9">Belongs to the NqrDE/RnfAE family.</text>
</comment>